<sequence>MSPNEAMKEVKKRRINFKDYDFDLDSLKGIKKFLKNSYGFSDRQIRWTIELYLNDLEETRLSSDFSNMFSSPDYGNGQGFIKMEETRCLMTTLCAHDCIKIWFDKNCRILLKGVLGKLGLKNEQKNYVLYDICGFSSQQFGDEGEVADITTSLPLWLPAVQNVVDSWHEGIEEEYEKIVPKYKQEVQSYLQNYLNESQLDSLVSAFELKDSK</sequence>
<dbReference type="STRING" id="525365.HMPREF0548_1106"/>
<gene>
    <name evidence="1" type="ORF">HMPREF0548_1106</name>
</gene>
<protein>
    <submittedName>
        <fullName evidence="1">Uncharacterized protein</fullName>
    </submittedName>
</protein>
<evidence type="ECO:0000313" key="2">
    <source>
        <dbReference type="Proteomes" id="UP000005583"/>
    </source>
</evidence>
<dbReference type="EMBL" id="ACGU01000052">
    <property type="protein sequence ID" value="EEJ72027.1"/>
    <property type="molecule type" value="Genomic_DNA"/>
</dbReference>
<name>C2EN60_9LACO</name>
<proteinExistence type="predicted"/>
<dbReference type="Proteomes" id="UP000005583">
    <property type="component" value="Unassembled WGS sequence"/>
</dbReference>
<dbReference type="HOGENOM" id="CLU_1298483_0_0_9"/>
<keyword evidence="2" id="KW-1185">Reference proteome</keyword>
<comment type="caution">
    <text evidence="1">The sequence shown here is derived from an EMBL/GenBank/DDBJ whole genome shotgun (WGS) entry which is preliminary data.</text>
</comment>
<accession>C2EN60</accession>
<dbReference type="RefSeq" id="WP_007125634.1">
    <property type="nucleotide sequence ID" value="NZ_AZFO01000057.1"/>
</dbReference>
<organism evidence="1 2">
    <name type="scientific">Lactobacillus ultunensis DSM 16047</name>
    <dbReference type="NCBI Taxonomy" id="525365"/>
    <lineage>
        <taxon>Bacteria</taxon>
        <taxon>Bacillati</taxon>
        <taxon>Bacillota</taxon>
        <taxon>Bacilli</taxon>
        <taxon>Lactobacillales</taxon>
        <taxon>Lactobacillaceae</taxon>
        <taxon>Lactobacillus</taxon>
    </lineage>
</organism>
<dbReference type="AlphaFoldDB" id="C2EN60"/>
<dbReference type="PATRIC" id="fig|525365.8.peg.1801"/>
<reference evidence="1 2" key="1">
    <citation type="submission" date="2009-01" db="EMBL/GenBank/DDBJ databases">
        <authorList>
            <person name="Qin X."/>
            <person name="Bachman B."/>
            <person name="Battles P."/>
            <person name="Bell A."/>
            <person name="Bess C."/>
            <person name="Bickham C."/>
            <person name="Chaboub L."/>
            <person name="Chen D."/>
            <person name="Coyle M."/>
            <person name="Deiros D.R."/>
            <person name="Dinh H."/>
            <person name="Forbes L."/>
            <person name="Fowler G."/>
            <person name="Francisco L."/>
            <person name="Fu Q."/>
            <person name="Gubbala S."/>
            <person name="Hale W."/>
            <person name="Han Y."/>
            <person name="Hemphill L."/>
            <person name="Highlander S.K."/>
            <person name="Hirani K."/>
            <person name="Hogues M."/>
            <person name="Jackson L."/>
            <person name="Jakkamsetti A."/>
            <person name="Javaid M."/>
            <person name="Jiang H."/>
            <person name="Korchina V."/>
            <person name="Kovar C."/>
            <person name="Lara F."/>
            <person name="Lee S."/>
            <person name="Mata R."/>
            <person name="Mathew T."/>
            <person name="Moen C."/>
            <person name="Morales K."/>
            <person name="Munidasa M."/>
            <person name="Nazareth L."/>
            <person name="Ngo R."/>
            <person name="Nguyen L."/>
            <person name="Okwuonu G."/>
            <person name="Ongeri F."/>
            <person name="Patil S."/>
            <person name="Petrosino J."/>
            <person name="Pham C."/>
            <person name="Pham P."/>
            <person name="Pu L.-L."/>
            <person name="Puazo M."/>
            <person name="Raj R."/>
            <person name="Reid J."/>
            <person name="Rouhana J."/>
            <person name="Saada N."/>
            <person name="Shang Y."/>
            <person name="Simmons D."/>
            <person name="Thornton R."/>
            <person name="Warren J."/>
            <person name="Weissenberger G."/>
            <person name="Zhang J."/>
            <person name="Zhang L."/>
            <person name="Zhou C."/>
            <person name="Zhu D."/>
            <person name="Muzny D."/>
            <person name="Worley K."/>
            <person name="Gibbs R."/>
        </authorList>
    </citation>
    <scope>NUCLEOTIDE SEQUENCE [LARGE SCALE GENOMIC DNA]</scope>
    <source>
        <strain evidence="1 2">DSM 16047</strain>
    </source>
</reference>
<evidence type="ECO:0000313" key="1">
    <source>
        <dbReference type="EMBL" id="EEJ72027.1"/>
    </source>
</evidence>